<keyword evidence="2" id="KW-1185">Reference proteome</keyword>
<dbReference type="EMBL" id="PDND01000010">
    <property type="protein sequence ID" value="PGH36248.1"/>
    <property type="molecule type" value="Genomic_DNA"/>
</dbReference>
<comment type="caution">
    <text evidence="1">The sequence shown here is derived from an EMBL/GenBank/DDBJ whole genome shotgun (WGS) entry which is preliminary data.</text>
</comment>
<accession>A0A2B7ZSS1</accession>
<dbReference type="AlphaFoldDB" id="A0A2B7ZSS1"/>
<protein>
    <submittedName>
        <fullName evidence="1">Uncharacterized protein</fullName>
    </submittedName>
</protein>
<proteinExistence type="predicted"/>
<evidence type="ECO:0000313" key="2">
    <source>
        <dbReference type="Proteomes" id="UP000226031"/>
    </source>
</evidence>
<evidence type="ECO:0000313" key="1">
    <source>
        <dbReference type="EMBL" id="PGH36248.1"/>
    </source>
</evidence>
<sequence>MEKKSKHLRLVDDRCYRLCHRPVHAKRKRMCEDVTEVYEFCRHPGKSYVRPCLNGPHCDELVSVDLIIMSFCPCCFQMGMSVDGYGGDVINIDHEKDQVRYACFAAVGGGRLVLSL</sequence>
<dbReference type="Proteomes" id="UP000226031">
    <property type="component" value="Unassembled WGS sequence"/>
</dbReference>
<reference evidence="1 2" key="1">
    <citation type="submission" date="2017-10" db="EMBL/GenBank/DDBJ databases">
        <title>Comparative genomics in systemic dimorphic fungi from Ajellomycetaceae.</title>
        <authorList>
            <person name="Munoz J.F."/>
            <person name="Mcewen J.G."/>
            <person name="Clay O.K."/>
            <person name="Cuomo C.A."/>
        </authorList>
    </citation>
    <scope>NUCLEOTIDE SEQUENCE [LARGE SCALE GENOMIC DNA]</scope>
    <source>
        <strain evidence="1 2">UAMH4076</strain>
    </source>
</reference>
<gene>
    <name evidence="1" type="ORF">GX50_00933</name>
</gene>
<name>A0A2B7ZSS1_9EURO</name>
<organism evidence="1 2">
    <name type="scientific">[Emmonsia] crescens</name>
    <dbReference type="NCBI Taxonomy" id="73230"/>
    <lineage>
        <taxon>Eukaryota</taxon>
        <taxon>Fungi</taxon>
        <taxon>Dikarya</taxon>
        <taxon>Ascomycota</taxon>
        <taxon>Pezizomycotina</taxon>
        <taxon>Eurotiomycetes</taxon>
        <taxon>Eurotiomycetidae</taxon>
        <taxon>Onygenales</taxon>
        <taxon>Ajellomycetaceae</taxon>
        <taxon>Emergomyces</taxon>
    </lineage>
</organism>